<protein>
    <submittedName>
        <fullName evidence="1">Uncharacterized protein</fullName>
    </submittedName>
</protein>
<name>A0A7R9D068_TIMCR</name>
<organism evidence="1">
    <name type="scientific">Timema cristinae</name>
    <name type="common">Walking stick</name>
    <dbReference type="NCBI Taxonomy" id="61476"/>
    <lineage>
        <taxon>Eukaryota</taxon>
        <taxon>Metazoa</taxon>
        <taxon>Ecdysozoa</taxon>
        <taxon>Arthropoda</taxon>
        <taxon>Hexapoda</taxon>
        <taxon>Insecta</taxon>
        <taxon>Pterygota</taxon>
        <taxon>Neoptera</taxon>
        <taxon>Polyneoptera</taxon>
        <taxon>Phasmatodea</taxon>
        <taxon>Timematodea</taxon>
        <taxon>Timematoidea</taxon>
        <taxon>Timematidae</taxon>
        <taxon>Timema</taxon>
    </lineage>
</organism>
<gene>
    <name evidence="1" type="ORF">TCEB3V08_LOCUS7601</name>
</gene>
<dbReference type="AlphaFoldDB" id="A0A7R9D068"/>
<accession>A0A7R9D068</accession>
<proteinExistence type="predicted"/>
<reference evidence="1" key="1">
    <citation type="submission" date="2020-11" db="EMBL/GenBank/DDBJ databases">
        <authorList>
            <person name="Tran Van P."/>
        </authorList>
    </citation>
    <scope>NUCLEOTIDE SEQUENCE</scope>
</reference>
<dbReference type="EMBL" id="OC319219">
    <property type="protein sequence ID" value="CAD7404649.1"/>
    <property type="molecule type" value="Genomic_DNA"/>
</dbReference>
<sequence>MALGALKFIATLRQNTGLTYFCNVSQRIGRRPLKDLYLFTRFGGRMVQGITLTIDVQMMISGSSNSSRGDCEGHSPVLLVSQVLLLATTEMPQAVTEEKFHLQVAIKSQRKVHPTEIRTSISPSSAVELNTTSAFANYATEAAKKIDQMGWTLFWGCEGNRRPRNFYQKMTRGQAINQNGRGQTEEGWKPLRENIPSTADRDINSDLPVTGIQNQTHLLACMLIDASSPKMLRLLNE</sequence>
<evidence type="ECO:0000313" key="1">
    <source>
        <dbReference type="EMBL" id="CAD7404649.1"/>
    </source>
</evidence>